<dbReference type="InterPro" id="IPR006976">
    <property type="entry name" value="VanZ-like"/>
</dbReference>
<protein>
    <recommendedName>
        <fullName evidence="2">VanZ-like domain-containing protein</fullName>
    </recommendedName>
</protein>
<evidence type="ECO:0000259" key="2">
    <source>
        <dbReference type="Pfam" id="PF04892"/>
    </source>
</evidence>
<keyword evidence="1" id="KW-0812">Transmembrane</keyword>
<organism evidence="3 4">
    <name type="scientific">Flavobacterium stagni</name>
    <dbReference type="NCBI Taxonomy" id="2506421"/>
    <lineage>
        <taxon>Bacteria</taxon>
        <taxon>Pseudomonadati</taxon>
        <taxon>Bacteroidota</taxon>
        <taxon>Flavobacteriia</taxon>
        <taxon>Flavobacteriales</taxon>
        <taxon>Flavobacteriaceae</taxon>
        <taxon>Flavobacterium</taxon>
    </lineage>
</organism>
<dbReference type="Proteomes" id="UP000289857">
    <property type="component" value="Unassembled WGS sequence"/>
</dbReference>
<reference evidence="4" key="1">
    <citation type="submission" date="2019-01" db="EMBL/GenBank/DDBJ databases">
        <title>Cytophagaceae bacterium strain CAR-16.</title>
        <authorList>
            <person name="Chen W.-M."/>
        </authorList>
    </citation>
    <scope>NUCLEOTIDE SEQUENCE [LARGE SCALE GENOMIC DNA]</scope>
    <source>
        <strain evidence="4">WWJ-16</strain>
    </source>
</reference>
<dbReference type="Pfam" id="PF04892">
    <property type="entry name" value="VanZ"/>
    <property type="match status" value="1"/>
</dbReference>
<dbReference type="OrthoDB" id="5472246at2"/>
<name>A0A4Q1KC22_9FLAO</name>
<gene>
    <name evidence="3" type="ORF">EQG61_01015</name>
</gene>
<dbReference type="PANTHER" id="PTHR28008">
    <property type="entry name" value="DOMAIN PROTEIN, PUTATIVE (AFU_ORTHOLOGUE AFUA_3G10980)-RELATED"/>
    <property type="match status" value="1"/>
</dbReference>
<evidence type="ECO:0000313" key="3">
    <source>
        <dbReference type="EMBL" id="RXR24049.1"/>
    </source>
</evidence>
<dbReference type="AlphaFoldDB" id="A0A4Q1KC22"/>
<evidence type="ECO:0000256" key="1">
    <source>
        <dbReference type="SAM" id="Phobius"/>
    </source>
</evidence>
<proteinExistence type="predicted"/>
<feature type="transmembrane region" description="Helical" evidence="1">
    <location>
        <begin position="68"/>
        <end position="88"/>
    </location>
</feature>
<feature type="domain" description="VanZ-like" evidence="2">
    <location>
        <begin position="40"/>
        <end position="112"/>
    </location>
</feature>
<dbReference type="PANTHER" id="PTHR28008:SF1">
    <property type="entry name" value="DOMAIN PROTEIN, PUTATIVE (AFU_ORTHOLOGUE AFUA_3G10980)-RELATED"/>
    <property type="match status" value="1"/>
</dbReference>
<feature type="transmembrane region" description="Helical" evidence="1">
    <location>
        <begin position="41"/>
        <end position="56"/>
    </location>
</feature>
<dbReference type="RefSeq" id="WP_129460013.1">
    <property type="nucleotide sequence ID" value="NZ_SBKN01000001.1"/>
</dbReference>
<keyword evidence="4" id="KW-1185">Reference proteome</keyword>
<comment type="caution">
    <text evidence="3">The sequence shown here is derived from an EMBL/GenBank/DDBJ whole genome shotgun (WGS) entry which is preliminary data.</text>
</comment>
<keyword evidence="1" id="KW-1133">Transmembrane helix</keyword>
<sequence>MEPKKKLFLVIALLWTVVITYLSLATVDGLSSRIPIPNKDKIVHFAFYFGFVFWWNKGLSLQQSKSLVVLLVVALLYGVLMEGLQFWLTTDRSADILDIIANSIGAMASYYWIKRKIK</sequence>
<evidence type="ECO:0000313" key="4">
    <source>
        <dbReference type="Proteomes" id="UP000289857"/>
    </source>
</evidence>
<dbReference type="EMBL" id="SBKN01000001">
    <property type="protein sequence ID" value="RXR24049.1"/>
    <property type="molecule type" value="Genomic_DNA"/>
</dbReference>
<dbReference type="NCBIfam" id="NF037970">
    <property type="entry name" value="vanZ_1"/>
    <property type="match status" value="1"/>
</dbReference>
<feature type="transmembrane region" description="Helical" evidence="1">
    <location>
        <begin position="94"/>
        <end position="113"/>
    </location>
</feature>
<keyword evidence="1" id="KW-0472">Membrane</keyword>
<accession>A0A4Q1KC22</accession>